<evidence type="ECO:0000313" key="3">
    <source>
        <dbReference type="Proteomes" id="UP000199064"/>
    </source>
</evidence>
<name>A0A1H4IMW1_9HYPH</name>
<accession>A0A1H4IMW1</accession>
<sequence>MQREAIDMLLEFLNALALMISFVVLSTATVEFLSRVVSNTYLRSQPVPPVRLAV</sequence>
<dbReference type="EMBL" id="FNSL01000001">
    <property type="protein sequence ID" value="SEB34638.1"/>
    <property type="molecule type" value="Genomic_DNA"/>
</dbReference>
<evidence type="ECO:0000256" key="1">
    <source>
        <dbReference type="SAM" id="Phobius"/>
    </source>
</evidence>
<reference evidence="3" key="1">
    <citation type="submission" date="2016-10" db="EMBL/GenBank/DDBJ databases">
        <authorList>
            <person name="Varghese N."/>
            <person name="Submissions S."/>
        </authorList>
    </citation>
    <scope>NUCLEOTIDE SEQUENCE [LARGE SCALE GENOMIC DNA]</scope>
    <source>
        <strain evidence="3">ES.061</strain>
    </source>
</reference>
<evidence type="ECO:0000313" key="2">
    <source>
        <dbReference type="EMBL" id="SEB34638.1"/>
    </source>
</evidence>
<keyword evidence="1" id="KW-0812">Transmembrane</keyword>
<dbReference type="RefSeq" id="WP_177174993.1">
    <property type="nucleotide sequence ID" value="NZ_FNSL01000001.1"/>
</dbReference>
<proteinExistence type="predicted"/>
<gene>
    <name evidence="2" type="ORF">SAMN05216452_0103</name>
</gene>
<dbReference type="AlphaFoldDB" id="A0A1H4IMW1"/>
<keyword evidence="3" id="KW-1185">Reference proteome</keyword>
<feature type="transmembrane region" description="Helical" evidence="1">
    <location>
        <begin position="12"/>
        <end position="33"/>
    </location>
</feature>
<organism evidence="2 3">
    <name type="scientific">Nitratireductor aquibiodomus</name>
    <dbReference type="NCBI Taxonomy" id="204799"/>
    <lineage>
        <taxon>Bacteria</taxon>
        <taxon>Pseudomonadati</taxon>
        <taxon>Pseudomonadota</taxon>
        <taxon>Alphaproteobacteria</taxon>
        <taxon>Hyphomicrobiales</taxon>
        <taxon>Phyllobacteriaceae</taxon>
        <taxon>Nitratireductor</taxon>
    </lineage>
</organism>
<keyword evidence="1" id="KW-0472">Membrane</keyword>
<keyword evidence="1" id="KW-1133">Transmembrane helix</keyword>
<dbReference type="Proteomes" id="UP000199064">
    <property type="component" value="Unassembled WGS sequence"/>
</dbReference>
<protein>
    <submittedName>
        <fullName evidence="2">Uncharacterized protein</fullName>
    </submittedName>
</protein>